<organism evidence="9 10">
    <name type="scientific">Artemisia annua</name>
    <name type="common">Sweet wormwood</name>
    <dbReference type="NCBI Taxonomy" id="35608"/>
    <lineage>
        <taxon>Eukaryota</taxon>
        <taxon>Viridiplantae</taxon>
        <taxon>Streptophyta</taxon>
        <taxon>Embryophyta</taxon>
        <taxon>Tracheophyta</taxon>
        <taxon>Spermatophyta</taxon>
        <taxon>Magnoliopsida</taxon>
        <taxon>eudicotyledons</taxon>
        <taxon>Gunneridae</taxon>
        <taxon>Pentapetalae</taxon>
        <taxon>asterids</taxon>
        <taxon>campanulids</taxon>
        <taxon>Asterales</taxon>
        <taxon>Asteraceae</taxon>
        <taxon>Asteroideae</taxon>
        <taxon>Anthemideae</taxon>
        <taxon>Artemisiinae</taxon>
        <taxon>Artemisia</taxon>
    </lineage>
</organism>
<evidence type="ECO:0000259" key="8">
    <source>
        <dbReference type="PROSITE" id="PS50011"/>
    </source>
</evidence>
<keyword evidence="2" id="KW-0808">Transferase</keyword>
<accession>A0A2U1QIX5</accession>
<keyword evidence="5 6" id="KW-0067">ATP-binding</keyword>
<dbReference type="GO" id="GO:0004714">
    <property type="term" value="F:transmembrane receptor protein tyrosine kinase activity"/>
    <property type="evidence" value="ECO:0007669"/>
    <property type="project" value="InterPro"/>
</dbReference>
<evidence type="ECO:0000256" key="4">
    <source>
        <dbReference type="ARBA" id="ARBA00022777"/>
    </source>
</evidence>
<evidence type="ECO:0000256" key="3">
    <source>
        <dbReference type="ARBA" id="ARBA00022741"/>
    </source>
</evidence>
<dbReference type="PROSITE" id="PS50011">
    <property type="entry name" value="PROTEIN_KINASE_DOM"/>
    <property type="match status" value="2"/>
</dbReference>
<dbReference type="GO" id="GO:0004674">
    <property type="term" value="F:protein serine/threonine kinase activity"/>
    <property type="evidence" value="ECO:0007669"/>
    <property type="project" value="UniProtKB-KW"/>
</dbReference>
<dbReference type="CDD" id="cd14066">
    <property type="entry name" value="STKc_IRAK"/>
    <property type="match status" value="1"/>
</dbReference>
<dbReference type="SUPFAM" id="SSF56112">
    <property type="entry name" value="Protein kinase-like (PK-like)"/>
    <property type="match status" value="2"/>
</dbReference>
<reference evidence="9 10" key="1">
    <citation type="journal article" date="2018" name="Mol. Plant">
        <title>The genome of Artemisia annua provides insight into the evolution of Asteraceae family and artemisinin biosynthesis.</title>
        <authorList>
            <person name="Shen Q."/>
            <person name="Zhang L."/>
            <person name="Liao Z."/>
            <person name="Wang S."/>
            <person name="Yan T."/>
            <person name="Shi P."/>
            <person name="Liu M."/>
            <person name="Fu X."/>
            <person name="Pan Q."/>
            <person name="Wang Y."/>
            <person name="Lv Z."/>
            <person name="Lu X."/>
            <person name="Zhang F."/>
            <person name="Jiang W."/>
            <person name="Ma Y."/>
            <person name="Chen M."/>
            <person name="Hao X."/>
            <person name="Li L."/>
            <person name="Tang Y."/>
            <person name="Lv G."/>
            <person name="Zhou Y."/>
            <person name="Sun X."/>
            <person name="Brodelius P.E."/>
            <person name="Rose J.K.C."/>
            <person name="Tang K."/>
        </authorList>
    </citation>
    <scope>NUCLEOTIDE SEQUENCE [LARGE SCALE GENOMIC DNA]</scope>
    <source>
        <strain evidence="10">cv. Huhao1</strain>
        <tissue evidence="9">Leaf</tissue>
    </source>
</reference>
<dbReference type="Proteomes" id="UP000245207">
    <property type="component" value="Unassembled WGS sequence"/>
</dbReference>
<keyword evidence="3 6" id="KW-0547">Nucleotide-binding</keyword>
<evidence type="ECO:0000256" key="7">
    <source>
        <dbReference type="SAM" id="MobiDB-lite"/>
    </source>
</evidence>
<dbReference type="Gene3D" id="3.30.200.20">
    <property type="entry name" value="Phosphorylase Kinase, domain 1"/>
    <property type="match status" value="3"/>
</dbReference>
<keyword evidence="4" id="KW-0418">Kinase</keyword>
<feature type="binding site" evidence="6">
    <location>
        <position position="68"/>
    </location>
    <ligand>
        <name>ATP</name>
        <dbReference type="ChEBI" id="CHEBI:30616"/>
    </ligand>
</feature>
<dbReference type="EMBL" id="PKPP01000093">
    <property type="protein sequence ID" value="PWA97932.1"/>
    <property type="molecule type" value="Genomic_DNA"/>
</dbReference>
<dbReference type="GO" id="GO:0005524">
    <property type="term" value="F:ATP binding"/>
    <property type="evidence" value="ECO:0007669"/>
    <property type="project" value="UniProtKB-UniRule"/>
</dbReference>
<dbReference type="Pfam" id="PF07714">
    <property type="entry name" value="PK_Tyr_Ser-Thr"/>
    <property type="match status" value="2"/>
</dbReference>
<dbReference type="InterPro" id="IPR008271">
    <property type="entry name" value="Ser/Thr_kinase_AS"/>
</dbReference>
<evidence type="ECO:0000256" key="5">
    <source>
        <dbReference type="ARBA" id="ARBA00022840"/>
    </source>
</evidence>
<dbReference type="GO" id="GO:0009506">
    <property type="term" value="C:plasmodesma"/>
    <property type="evidence" value="ECO:0007669"/>
    <property type="project" value="TreeGrafter"/>
</dbReference>
<dbReference type="GO" id="GO:0005886">
    <property type="term" value="C:plasma membrane"/>
    <property type="evidence" value="ECO:0007669"/>
    <property type="project" value="TreeGrafter"/>
</dbReference>
<evidence type="ECO:0000313" key="9">
    <source>
        <dbReference type="EMBL" id="PWA97932.1"/>
    </source>
</evidence>
<dbReference type="Gene3D" id="1.10.510.10">
    <property type="entry name" value="Transferase(Phosphotransferase) domain 1"/>
    <property type="match status" value="2"/>
</dbReference>
<gene>
    <name evidence="9" type="ORF">CTI12_AA024640</name>
</gene>
<dbReference type="STRING" id="35608.A0A2U1QIX5"/>
<dbReference type="InterPro" id="IPR000719">
    <property type="entry name" value="Prot_kinase_dom"/>
</dbReference>
<dbReference type="SMART" id="SM00220">
    <property type="entry name" value="S_TKc"/>
    <property type="match status" value="1"/>
</dbReference>
<sequence length="664" mass="74309">MAIRTMSQLPSCTSFIEGPQPCCRFKFSEIMLATGNFDESAVIGHGGFGKVYKGKVYNGSSLVVVAIKRLDSMSSQGAAEFWAEVKLLSKLRHCNLVSLIGYCFHRKEMILVYEYMPNGTLEDHLHKLGTSLSWVQRLKICIGAGRGLHYLHTGTGIEVGVIHRDVKSSNVLLDESWAAKISDFGLSRISPINQRASYVNTLVKGTFGYLDPDYFYTGRLTRKSDVYAFGVVLLEVLCRKRAVDRSLDEDQWNLARWVQESSKERNLTRIIDTDIRSQISPKCLKEFVRIADRCLHSNPKERPTMAEVVVSLESLVLLQEKSNNSKQISGTKIFSRMVDMFAFANKAENLAHSDPKLSSSNNKQQTNPIPLVQGMGEVECRQILPLPRERPGNRKTSSNETSSKCRCAGEEKKLSSSDSNNLFLEKREESPAVSQISSPSLILFEYNDLIRATNNFSPDMLVGDGGFGNAFLAHSDLKLSSSDNSNLFPEKREECPADSQISSRSLILFEYNDLIRATNNFSPDKLVGDKGFGNTFLGWFDRNPFAPSKRGNGVTVAVKEYTFPSTAQGLAAVSLLERLDHPNIISLLGYCDDKRHGQLLVYEYVQNRNFDQLLPRDAPEPLSWETRLRIMIGVARGLAYLHASKVICHGLKSSDIWLDQVLLS</sequence>
<dbReference type="GO" id="GO:0030246">
    <property type="term" value="F:carbohydrate binding"/>
    <property type="evidence" value="ECO:0007669"/>
    <property type="project" value="UniProtKB-KW"/>
</dbReference>
<keyword evidence="1" id="KW-0723">Serine/threonine-protein kinase</keyword>
<feature type="compositionally biased region" description="Polar residues" evidence="7">
    <location>
        <begin position="394"/>
        <end position="404"/>
    </location>
</feature>
<dbReference type="InterPro" id="IPR045272">
    <property type="entry name" value="ANXUR1/2-like"/>
</dbReference>
<dbReference type="PANTHER" id="PTHR27003">
    <property type="entry name" value="OS07G0166700 PROTEIN"/>
    <property type="match status" value="1"/>
</dbReference>
<feature type="domain" description="Protein kinase" evidence="8">
    <location>
        <begin position="521"/>
        <end position="664"/>
    </location>
</feature>
<evidence type="ECO:0000256" key="6">
    <source>
        <dbReference type="PROSITE-ProRule" id="PRU10141"/>
    </source>
</evidence>
<dbReference type="AlphaFoldDB" id="A0A2U1QIX5"/>
<dbReference type="PROSITE" id="PS00107">
    <property type="entry name" value="PROTEIN_KINASE_ATP"/>
    <property type="match status" value="1"/>
</dbReference>
<dbReference type="PANTHER" id="PTHR27003:SF342">
    <property type="entry name" value="TYROSINE-PROTEIN KINASE, CSF-1_PDGF RECEPTOR FAMILY-RELATED"/>
    <property type="match status" value="1"/>
</dbReference>
<dbReference type="PROSITE" id="PS00108">
    <property type="entry name" value="PROTEIN_KINASE_ST"/>
    <property type="match status" value="1"/>
</dbReference>
<dbReference type="InterPro" id="IPR001245">
    <property type="entry name" value="Ser-Thr/Tyr_kinase_cat_dom"/>
</dbReference>
<name>A0A2U1QIX5_ARTAN</name>
<protein>
    <submittedName>
        <fullName evidence="9">Concanavalin A-like lectin/glucanase, subgroup</fullName>
    </submittedName>
</protein>
<dbReference type="InterPro" id="IPR017441">
    <property type="entry name" value="Protein_kinase_ATP_BS"/>
</dbReference>
<evidence type="ECO:0000256" key="2">
    <source>
        <dbReference type="ARBA" id="ARBA00022679"/>
    </source>
</evidence>
<dbReference type="InterPro" id="IPR011009">
    <property type="entry name" value="Kinase-like_dom_sf"/>
</dbReference>
<evidence type="ECO:0000313" key="10">
    <source>
        <dbReference type="Proteomes" id="UP000245207"/>
    </source>
</evidence>
<keyword evidence="10" id="KW-1185">Reference proteome</keyword>
<feature type="region of interest" description="Disordered" evidence="7">
    <location>
        <begin position="385"/>
        <end position="412"/>
    </location>
</feature>
<dbReference type="OrthoDB" id="4062651at2759"/>
<evidence type="ECO:0000256" key="1">
    <source>
        <dbReference type="ARBA" id="ARBA00022527"/>
    </source>
</evidence>
<dbReference type="FunFam" id="3.30.200.20:FF:000039">
    <property type="entry name" value="receptor-like protein kinase FERONIA"/>
    <property type="match status" value="1"/>
</dbReference>
<comment type="caution">
    <text evidence="9">The sequence shown here is derived from an EMBL/GenBank/DDBJ whole genome shotgun (WGS) entry which is preliminary data.</text>
</comment>
<feature type="domain" description="Protein kinase" evidence="8">
    <location>
        <begin position="37"/>
        <end position="316"/>
    </location>
</feature>
<keyword evidence="9" id="KW-0430">Lectin</keyword>
<dbReference type="FunFam" id="1.10.510.10:FF:000084">
    <property type="entry name" value="Wall-associated receptor kinase 2"/>
    <property type="match status" value="1"/>
</dbReference>
<proteinExistence type="predicted"/>